<evidence type="ECO:0000313" key="3">
    <source>
        <dbReference type="EMBL" id="KAF4108508.1"/>
    </source>
</evidence>
<proteinExistence type="predicted"/>
<name>A0A7J6CMF2_9TELE</name>
<keyword evidence="2" id="KW-0812">Transmembrane</keyword>
<evidence type="ECO:0000256" key="1">
    <source>
        <dbReference type="SAM" id="MobiDB-lite"/>
    </source>
</evidence>
<comment type="caution">
    <text evidence="3">The sequence shown here is derived from an EMBL/GenBank/DDBJ whole genome shotgun (WGS) entry which is preliminary data.</text>
</comment>
<keyword evidence="2" id="KW-0472">Membrane</keyword>
<accession>A0A7J6CMF2</accession>
<keyword evidence="2" id="KW-1133">Transmembrane helix</keyword>
<dbReference type="AlphaFoldDB" id="A0A7J6CMF2"/>
<reference evidence="3 4" key="1">
    <citation type="submission" date="2020-04" db="EMBL/GenBank/DDBJ databases">
        <title>Chromosome-level genome assembly of a cyprinid fish Onychostoma macrolepis by integration of Nanopore Sequencing, Bionano and Hi-C technology.</title>
        <authorList>
            <person name="Wang D."/>
        </authorList>
    </citation>
    <scope>NUCLEOTIDE SEQUENCE [LARGE SCALE GENOMIC DNA]</scope>
    <source>
        <strain evidence="3">SWU-2019</strain>
        <tissue evidence="3">Muscle</tissue>
    </source>
</reference>
<protein>
    <submittedName>
        <fullName evidence="3">Uncharacterized protein</fullName>
    </submittedName>
</protein>
<dbReference type="EMBL" id="JAAMOB010000010">
    <property type="protein sequence ID" value="KAF4108508.1"/>
    <property type="molecule type" value="Genomic_DNA"/>
</dbReference>
<feature type="transmembrane region" description="Helical" evidence="2">
    <location>
        <begin position="178"/>
        <end position="200"/>
    </location>
</feature>
<sequence length="269" mass="29712">MRDLLESSPDNSPSPHKCSPALFMPGTHDWDEVADKHEEEMTTLSSFIVAFFLLGFSCSSRSESCVAGNVSLSVSVSNNSKLLVDWNSGSKQTTQCALLISTEGRQEIQIHLLPRSGSLLLENMTDNGKHSFLCTCFEQSQGLLCSKNISFVMGPVSAPPLVLMSNTQSSASYISMRWLSSSVFGTTLATFVIILIYIIYRRWTGNVLLVDENDFEVISSRAEGQSSWLAENHKDLKPPSSSPSTPLAHAPVVQRCQTERWQPPKQIYT</sequence>
<feature type="region of interest" description="Disordered" evidence="1">
    <location>
        <begin position="232"/>
        <end position="251"/>
    </location>
</feature>
<keyword evidence="4" id="KW-1185">Reference proteome</keyword>
<gene>
    <name evidence="3" type="ORF">G5714_011267</name>
</gene>
<evidence type="ECO:0000256" key="2">
    <source>
        <dbReference type="SAM" id="Phobius"/>
    </source>
</evidence>
<dbReference type="Proteomes" id="UP000579812">
    <property type="component" value="Unassembled WGS sequence"/>
</dbReference>
<organism evidence="3 4">
    <name type="scientific">Onychostoma macrolepis</name>
    <dbReference type="NCBI Taxonomy" id="369639"/>
    <lineage>
        <taxon>Eukaryota</taxon>
        <taxon>Metazoa</taxon>
        <taxon>Chordata</taxon>
        <taxon>Craniata</taxon>
        <taxon>Vertebrata</taxon>
        <taxon>Euteleostomi</taxon>
        <taxon>Actinopterygii</taxon>
        <taxon>Neopterygii</taxon>
        <taxon>Teleostei</taxon>
        <taxon>Ostariophysi</taxon>
        <taxon>Cypriniformes</taxon>
        <taxon>Cyprinidae</taxon>
        <taxon>Acrossocheilinae</taxon>
        <taxon>Onychostoma</taxon>
    </lineage>
</organism>
<evidence type="ECO:0000313" key="4">
    <source>
        <dbReference type="Proteomes" id="UP000579812"/>
    </source>
</evidence>